<comment type="similarity">
    <text evidence="1">Belongs to the short-chain dehydrogenases/reductases (SDR) family.</text>
</comment>
<dbReference type="PRINTS" id="PR00081">
    <property type="entry name" value="GDHRDH"/>
</dbReference>
<keyword evidence="2" id="KW-0560">Oxidoreductase</keyword>
<dbReference type="AlphaFoldDB" id="K3W882"/>
<proteinExistence type="inferred from homology"/>
<dbReference type="EnsemblProtists" id="PYU1_T001173">
    <property type="protein sequence ID" value="PYU1_T001173"/>
    <property type="gene ID" value="PYU1_G001173"/>
</dbReference>
<dbReference type="STRING" id="431595.K3W882"/>
<dbReference type="InParanoid" id="K3W882"/>
<sequence>MTNCNNNSQKQTPVPKNWDASQIDSLRGNVAIVTGGSSGIGFQTALVLACHGAHVVVACPQELRMRQAEERIRDAAVAQVKGDSVEYMKLDLSDLHSVRAFAKKYLKTHSRLDLLVNNAGIMGISYDLTADGIERQFATNYLGHFALTHYLLGILQ</sequence>
<name>K3W882_GLOUD</name>
<dbReference type="Pfam" id="PF00106">
    <property type="entry name" value="adh_short"/>
    <property type="match status" value="1"/>
</dbReference>
<evidence type="ECO:0000256" key="2">
    <source>
        <dbReference type="ARBA" id="ARBA00023002"/>
    </source>
</evidence>
<dbReference type="Gene3D" id="3.40.50.720">
    <property type="entry name" value="NAD(P)-binding Rossmann-like Domain"/>
    <property type="match status" value="1"/>
</dbReference>
<organism evidence="3 4">
    <name type="scientific">Globisporangium ultimum (strain ATCC 200006 / CBS 805.95 / DAOM BR144)</name>
    <name type="common">Pythium ultimum</name>
    <dbReference type="NCBI Taxonomy" id="431595"/>
    <lineage>
        <taxon>Eukaryota</taxon>
        <taxon>Sar</taxon>
        <taxon>Stramenopiles</taxon>
        <taxon>Oomycota</taxon>
        <taxon>Peronosporomycetes</taxon>
        <taxon>Pythiales</taxon>
        <taxon>Pythiaceae</taxon>
        <taxon>Globisporangium</taxon>
    </lineage>
</organism>
<protein>
    <submittedName>
        <fullName evidence="3">Uncharacterized protein</fullName>
    </submittedName>
</protein>
<dbReference type="PANTHER" id="PTHR24320">
    <property type="entry name" value="RETINOL DEHYDROGENASE"/>
    <property type="match status" value="1"/>
</dbReference>
<evidence type="ECO:0000313" key="4">
    <source>
        <dbReference type="Proteomes" id="UP000019132"/>
    </source>
</evidence>
<dbReference type="InterPro" id="IPR036291">
    <property type="entry name" value="NAD(P)-bd_dom_sf"/>
</dbReference>
<dbReference type="PANTHER" id="PTHR24320:SF148">
    <property type="entry name" value="NAD(P)-BINDING ROSSMANN-FOLD SUPERFAMILY PROTEIN"/>
    <property type="match status" value="1"/>
</dbReference>
<evidence type="ECO:0000256" key="1">
    <source>
        <dbReference type="ARBA" id="ARBA00006484"/>
    </source>
</evidence>
<dbReference type="GO" id="GO:0016491">
    <property type="term" value="F:oxidoreductase activity"/>
    <property type="evidence" value="ECO:0007669"/>
    <property type="project" value="UniProtKB-KW"/>
</dbReference>
<reference evidence="3" key="3">
    <citation type="submission" date="2015-02" db="UniProtKB">
        <authorList>
            <consortium name="EnsemblProtists"/>
        </authorList>
    </citation>
    <scope>IDENTIFICATION</scope>
    <source>
        <strain evidence="3">DAOM BR144</strain>
    </source>
</reference>
<dbReference type="VEuPathDB" id="FungiDB:PYU1_G001173"/>
<dbReference type="OMA" id="WESAIHL"/>
<dbReference type="HOGENOM" id="CLU_010194_44_9_1"/>
<accession>K3W882</accession>
<evidence type="ECO:0000313" key="3">
    <source>
        <dbReference type="EnsemblProtists" id="PYU1_T001173"/>
    </source>
</evidence>
<reference evidence="4" key="2">
    <citation type="submission" date="2010-04" db="EMBL/GenBank/DDBJ databases">
        <authorList>
            <person name="Buell R."/>
            <person name="Hamilton J."/>
            <person name="Hostetler J."/>
        </authorList>
    </citation>
    <scope>NUCLEOTIDE SEQUENCE [LARGE SCALE GENOMIC DNA]</scope>
    <source>
        <strain evidence="4">DAOM:BR144</strain>
    </source>
</reference>
<dbReference type="eggNOG" id="KOG1208">
    <property type="taxonomic scope" value="Eukaryota"/>
</dbReference>
<keyword evidence="4" id="KW-1185">Reference proteome</keyword>
<dbReference type="InterPro" id="IPR002347">
    <property type="entry name" value="SDR_fam"/>
</dbReference>
<dbReference type="EMBL" id="GL376626">
    <property type="status" value="NOT_ANNOTATED_CDS"/>
    <property type="molecule type" value="Genomic_DNA"/>
</dbReference>
<reference evidence="4" key="1">
    <citation type="journal article" date="2010" name="Genome Biol.">
        <title>Genome sequence of the necrotrophic plant pathogen Pythium ultimum reveals original pathogenicity mechanisms and effector repertoire.</title>
        <authorList>
            <person name="Levesque C.A."/>
            <person name="Brouwer H."/>
            <person name="Cano L."/>
            <person name="Hamilton J.P."/>
            <person name="Holt C."/>
            <person name="Huitema E."/>
            <person name="Raffaele S."/>
            <person name="Robideau G.P."/>
            <person name="Thines M."/>
            <person name="Win J."/>
            <person name="Zerillo M.M."/>
            <person name="Beakes G.W."/>
            <person name="Boore J.L."/>
            <person name="Busam D."/>
            <person name="Dumas B."/>
            <person name="Ferriera S."/>
            <person name="Fuerstenberg S.I."/>
            <person name="Gachon C.M."/>
            <person name="Gaulin E."/>
            <person name="Govers F."/>
            <person name="Grenville-Briggs L."/>
            <person name="Horner N."/>
            <person name="Hostetler J."/>
            <person name="Jiang R.H."/>
            <person name="Johnson J."/>
            <person name="Krajaejun T."/>
            <person name="Lin H."/>
            <person name="Meijer H.J."/>
            <person name="Moore B."/>
            <person name="Morris P."/>
            <person name="Phuntmart V."/>
            <person name="Puiu D."/>
            <person name="Shetty J."/>
            <person name="Stajich J.E."/>
            <person name="Tripathy S."/>
            <person name="Wawra S."/>
            <person name="van West P."/>
            <person name="Whitty B.R."/>
            <person name="Coutinho P.M."/>
            <person name="Henrissat B."/>
            <person name="Martin F."/>
            <person name="Thomas P.D."/>
            <person name="Tyler B.M."/>
            <person name="De Vries R.P."/>
            <person name="Kamoun S."/>
            <person name="Yandell M."/>
            <person name="Tisserat N."/>
            <person name="Buell C.R."/>
        </authorList>
    </citation>
    <scope>NUCLEOTIDE SEQUENCE</scope>
    <source>
        <strain evidence="4">DAOM:BR144</strain>
    </source>
</reference>
<dbReference type="Proteomes" id="UP000019132">
    <property type="component" value="Unassembled WGS sequence"/>
</dbReference>
<dbReference type="SUPFAM" id="SSF51735">
    <property type="entry name" value="NAD(P)-binding Rossmann-fold domains"/>
    <property type="match status" value="1"/>
</dbReference>